<organism evidence="4 5">
    <name type="scientific">Neoarthrinium moseri</name>
    <dbReference type="NCBI Taxonomy" id="1658444"/>
    <lineage>
        <taxon>Eukaryota</taxon>
        <taxon>Fungi</taxon>
        <taxon>Dikarya</taxon>
        <taxon>Ascomycota</taxon>
        <taxon>Pezizomycotina</taxon>
        <taxon>Sordariomycetes</taxon>
        <taxon>Xylariomycetidae</taxon>
        <taxon>Amphisphaeriales</taxon>
        <taxon>Apiosporaceae</taxon>
        <taxon>Neoarthrinium</taxon>
    </lineage>
</organism>
<protein>
    <recommendedName>
        <fullName evidence="6">Short chain dehydrogenase</fullName>
    </recommendedName>
</protein>
<evidence type="ECO:0000256" key="1">
    <source>
        <dbReference type="ARBA" id="ARBA00006484"/>
    </source>
</evidence>
<dbReference type="Pfam" id="PF00106">
    <property type="entry name" value="adh_short"/>
    <property type="match status" value="1"/>
</dbReference>
<dbReference type="GO" id="GO:0016491">
    <property type="term" value="F:oxidoreductase activity"/>
    <property type="evidence" value="ECO:0007669"/>
    <property type="project" value="UniProtKB-KW"/>
</dbReference>
<sequence length="244" mass="25854">MATTRSIALITGANGGLGRAIAENLAAEHSYHTIIGSRDLTQGADVAASLRDRGFSASSVQLDLTSDDSICAAVKQIEEEHGKLDVLVNNAGLLLELNGISMPLRDLMNQTFQVNVFGTAVLTETCIPLLRKAVAPRVVFVGSVNGSITKALDRDWELYGIDFPAYKTSKAAMHMLAVRYVAKLEDIGGMVNVVCPGLVKTKMVDFNAGGRSPDVAALKVVKMATLAKGGPNGTFSNEEGECAW</sequence>
<keyword evidence="5" id="KW-1185">Reference proteome</keyword>
<dbReference type="PANTHER" id="PTHR43963:SF6">
    <property type="entry name" value="CHAIN DEHYDROGENASE FAMILY PROTEIN, PUTATIVE (AFU_ORTHOLOGUE AFUA_3G15350)-RELATED"/>
    <property type="match status" value="1"/>
</dbReference>
<dbReference type="SUPFAM" id="SSF51735">
    <property type="entry name" value="NAD(P)-binding Rossmann-fold domains"/>
    <property type="match status" value="1"/>
</dbReference>
<accession>A0A9P9WPG0</accession>
<evidence type="ECO:0008006" key="6">
    <source>
        <dbReference type="Google" id="ProtNLM"/>
    </source>
</evidence>
<evidence type="ECO:0000256" key="3">
    <source>
        <dbReference type="ARBA" id="ARBA00023002"/>
    </source>
</evidence>
<keyword evidence="3" id="KW-0560">Oxidoreductase</keyword>
<gene>
    <name evidence="4" type="ORF">JX265_005152</name>
</gene>
<evidence type="ECO:0000256" key="2">
    <source>
        <dbReference type="ARBA" id="ARBA00022857"/>
    </source>
</evidence>
<dbReference type="PANTHER" id="PTHR43963">
    <property type="entry name" value="CARBONYL REDUCTASE 1-RELATED"/>
    <property type="match status" value="1"/>
</dbReference>
<dbReference type="InterPro" id="IPR036291">
    <property type="entry name" value="NAD(P)-bd_dom_sf"/>
</dbReference>
<proteinExistence type="inferred from homology"/>
<comment type="similarity">
    <text evidence="1">Belongs to the short-chain dehydrogenases/reductases (SDR) family.</text>
</comment>
<comment type="caution">
    <text evidence="4">The sequence shown here is derived from an EMBL/GenBank/DDBJ whole genome shotgun (WGS) entry which is preliminary data.</text>
</comment>
<evidence type="ECO:0000313" key="5">
    <source>
        <dbReference type="Proteomes" id="UP000829685"/>
    </source>
</evidence>
<dbReference type="AlphaFoldDB" id="A0A9P9WPG0"/>
<dbReference type="Proteomes" id="UP000829685">
    <property type="component" value="Unassembled WGS sequence"/>
</dbReference>
<dbReference type="PRINTS" id="PR00081">
    <property type="entry name" value="GDHRDH"/>
</dbReference>
<name>A0A9P9WPG0_9PEZI</name>
<reference evidence="4" key="1">
    <citation type="submission" date="2021-03" db="EMBL/GenBank/DDBJ databases">
        <title>Revisited historic fungal species revealed as producer of novel bioactive compounds through whole genome sequencing and comparative genomics.</title>
        <authorList>
            <person name="Vignolle G.A."/>
            <person name="Hochenegger N."/>
            <person name="Mach R.L."/>
            <person name="Mach-Aigner A.R."/>
            <person name="Javad Rahimi M."/>
            <person name="Salim K.A."/>
            <person name="Chan C.M."/>
            <person name="Lim L.B.L."/>
            <person name="Cai F."/>
            <person name="Druzhinina I.S."/>
            <person name="U'Ren J.M."/>
            <person name="Derntl C."/>
        </authorList>
    </citation>
    <scope>NUCLEOTIDE SEQUENCE</scope>
    <source>
        <strain evidence="4">TUCIM 5799</strain>
    </source>
</reference>
<dbReference type="EMBL" id="JAFIMR010000010">
    <property type="protein sequence ID" value="KAI1873530.1"/>
    <property type="molecule type" value="Genomic_DNA"/>
</dbReference>
<dbReference type="Gene3D" id="3.40.50.720">
    <property type="entry name" value="NAD(P)-binding Rossmann-like Domain"/>
    <property type="match status" value="1"/>
</dbReference>
<keyword evidence="2" id="KW-0521">NADP</keyword>
<dbReference type="InterPro" id="IPR002347">
    <property type="entry name" value="SDR_fam"/>
</dbReference>
<evidence type="ECO:0000313" key="4">
    <source>
        <dbReference type="EMBL" id="KAI1873530.1"/>
    </source>
</evidence>